<accession>A0A380CND9</accession>
<sequence>MGIKERKEKHKEDLRQRILDAAKELFLKHGYEATSIRKIAEKIEFSPTTIYLYYKDKTDIMYALHQEGFKLLGTQFMVLQYVHEPFERLKAMGRVYMSFALNNPDFYELMFIQKEPLEFVRNNCVDEGWEEGEQSFTALIRTVEDCQSAGYFTQFDANTFALNVWSLMHGLCSLKLQGHLDHVASVKLAVAEGENVMDQTYEGFIRVLESLKR</sequence>
<dbReference type="Pfam" id="PF00440">
    <property type="entry name" value="TetR_N"/>
    <property type="match status" value="1"/>
</dbReference>
<protein>
    <submittedName>
        <fullName evidence="6">Fatty acid metabolism regulator protein</fullName>
    </submittedName>
</protein>
<dbReference type="AlphaFoldDB" id="A0A380CND9"/>
<evidence type="ECO:0000256" key="1">
    <source>
        <dbReference type="ARBA" id="ARBA00023015"/>
    </source>
</evidence>
<feature type="DNA-binding region" description="H-T-H motif" evidence="4">
    <location>
        <begin position="35"/>
        <end position="54"/>
    </location>
</feature>
<dbReference type="PRINTS" id="PR00455">
    <property type="entry name" value="HTHTETR"/>
</dbReference>
<dbReference type="EMBL" id="UGYW01000002">
    <property type="protein sequence ID" value="SUJ24650.1"/>
    <property type="molecule type" value="Genomic_DNA"/>
</dbReference>
<reference evidence="6 7" key="1">
    <citation type="submission" date="2018-06" db="EMBL/GenBank/DDBJ databases">
        <authorList>
            <consortium name="Pathogen Informatics"/>
            <person name="Doyle S."/>
        </authorList>
    </citation>
    <scope>NUCLEOTIDE SEQUENCE [LARGE SCALE GENOMIC DNA]</scope>
    <source>
        <strain evidence="6 7">NCTC11388</strain>
    </source>
</reference>
<dbReference type="PANTHER" id="PTHR43479:SF11">
    <property type="entry name" value="ACREF_ENVCD OPERON REPRESSOR-RELATED"/>
    <property type="match status" value="1"/>
</dbReference>
<organism evidence="6 7">
    <name type="scientific">Sphingobacterium spiritivorum</name>
    <name type="common">Flavobacterium spiritivorum</name>
    <dbReference type="NCBI Taxonomy" id="258"/>
    <lineage>
        <taxon>Bacteria</taxon>
        <taxon>Pseudomonadati</taxon>
        <taxon>Bacteroidota</taxon>
        <taxon>Sphingobacteriia</taxon>
        <taxon>Sphingobacteriales</taxon>
        <taxon>Sphingobacteriaceae</taxon>
        <taxon>Sphingobacterium</taxon>
    </lineage>
</organism>
<dbReference type="Gene3D" id="1.10.357.10">
    <property type="entry name" value="Tetracycline Repressor, domain 2"/>
    <property type="match status" value="1"/>
</dbReference>
<evidence type="ECO:0000313" key="7">
    <source>
        <dbReference type="Proteomes" id="UP000254893"/>
    </source>
</evidence>
<proteinExistence type="predicted"/>
<dbReference type="PROSITE" id="PS50977">
    <property type="entry name" value="HTH_TETR_2"/>
    <property type="match status" value="1"/>
</dbReference>
<dbReference type="PANTHER" id="PTHR43479">
    <property type="entry name" value="ACREF/ENVCD OPERON REPRESSOR-RELATED"/>
    <property type="match status" value="1"/>
</dbReference>
<dbReference type="GO" id="GO:0003677">
    <property type="term" value="F:DNA binding"/>
    <property type="evidence" value="ECO:0007669"/>
    <property type="project" value="UniProtKB-UniRule"/>
</dbReference>
<keyword evidence="1" id="KW-0805">Transcription regulation</keyword>
<keyword evidence="2 4" id="KW-0238">DNA-binding</keyword>
<evidence type="ECO:0000313" key="6">
    <source>
        <dbReference type="EMBL" id="SUJ24650.1"/>
    </source>
</evidence>
<evidence type="ECO:0000256" key="2">
    <source>
        <dbReference type="ARBA" id="ARBA00023125"/>
    </source>
</evidence>
<dbReference type="InterPro" id="IPR001647">
    <property type="entry name" value="HTH_TetR"/>
</dbReference>
<evidence type="ECO:0000256" key="4">
    <source>
        <dbReference type="PROSITE-ProRule" id="PRU00335"/>
    </source>
</evidence>
<dbReference type="InterPro" id="IPR050624">
    <property type="entry name" value="HTH-type_Tx_Regulator"/>
</dbReference>
<dbReference type="InterPro" id="IPR036271">
    <property type="entry name" value="Tet_transcr_reg_TetR-rel_C_sf"/>
</dbReference>
<gene>
    <name evidence="6" type="primary">fadR</name>
    <name evidence="6" type="ORF">NCTC11388_03647</name>
</gene>
<keyword evidence="3" id="KW-0804">Transcription</keyword>
<evidence type="ECO:0000259" key="5">
    <source>
        <dbReference type="PROSITE" id="PS50977"/>
    </source>
</evidence>
<dbReference type="SUPFAM" id="SSF46689">
    <property type="entry name" value="Homeodomain-like"/>
    <property type="match status" value="1"/>
</dbReference>
<name>A0A380CND9_SPHSI</name>
<dbReference type="Pfam" id="PF13305">
    <property type="entry name" value="TetR_C_33"/>
    <property type="match status" value="1"/>
</dbReference>
<dbReference type="InterPro" id="IPR009057">
    <property type="entry name" value="Homeodomain-like_sf"/>
</dbReference>
<dbReference type="SUPFAM" id="SSF48498">
    <property type="entry name" value="Tetracyclin repressor-like, C-terminal domain"/>
    <property type="match status" value="1"/>
</dbReference>
<evidence type="ECO:0000256" key="3">
    <source>
        <dbReference type="ARBA" id="ARBA00023163"/>
    </source>
</evidence>
<feature type="domain" description="HTH tetR-type" evidence="5">
    <location>
        <begin position="12"/>
        <end position="72"/>
    </location>
</feature>
<dbReference type="Proteomes" id="UP000254893">
    <property type="component" value="Unassembled WGS sequence"/>
</dbReference>
<dbReference type="InterPro" id="IPR025996">
    <property type="entry name" value="MT1864/Rv1816-like_C"/>
</dbReference>